<feature type="region of interest" description="Disordered" evidence="1">
    <location>
        <begin position="27"/>
        <end position="111"/>
    </location>
</feature>
<dbReference type="EMBL" id="JABWUV010000031">
    <property type="protein sequence ID" value="KAF6273844.1"/>
    <property type="molecule type" value="Genomic_DNA"/>
</dbReference>
<keyword evidence="3" id="KW-1185">Reference proteome</keyword>
<organism evidence="2 3">
    <name type="scientific">Myotis myotis</name>
    <name type="common">Greater mouse-eared bat</name>
    <name type="synonym">Vespertilio myotis</name>
    <dbReference type="NCBI Taxonomy" id="51298"/>
    <lineage>
        <taxon>Eukaryota</taxon>
        <taxon>Metazoa</taxon>
        <taxon>Chordata</taxon>
        <taxon>Craniata</taxon>
        <taxon>Vertebrata</taxon>
        <taxon>Euteleostomi</taxon>
        <taxon>Mammalia</taxon>
        <taxon>Eutheria</taxon>
        <taxon>Laurasiatheria</taxon>
        <taxon>Chiroptera</taxon>
        <taxon>Yangochiroptera</taxon>
        <taxon>Vespertilionidae</taxon>
        <taxon>Myotis</taxon>
    </lineage>
</organism>
<protein>
    <submittedName>
        <fullName evidence="2">Uncharacterized protein</fullName>
    </submittedName>
</protein>
<dbReference type="Proteomes" id="UP000527355">
    <property type="component" value="Unassembled WGS sequence"/>
</dbReference>
<gene>
    <name evidence="2" type="ORF">mMyoMyo1_010827</name>
</gene>
<reference evidence="2 3" key="1">
    <citation type="journal article" date="2020" name="Nature">
        <title>Six reference-quality genomes reveal evolution of bat adaptations.</title>
        <authorList>
            <person name="Jebb D."/>
            <person name="Huang Z."/>
            <person name="Pippel M."/>
            <person name="Hughes G.M."/>
            <person name="Lavrichenko K."/>
            <person name="Devanna P."/>
            <person name="Winkler S."/>
            <person name="Jermiin L.S."/>
            <person name="Skirmuntt E.C."/>
            <person name="Katzourakis A."/>
            <person name="Burkitt-Gray L."/>
            <person name="Ray D.A."/>
            <person name="Sullivan K.A.M."/>
            <person name="Roscito J.G."/>
            <person name="Kirilenko B.M."/>
            <person name="Davalos L.M."/>
            <person name="Corthals A.P."/>
            <person name="Power M.L."/>
            <person name="Jones G."/>
            <person name="Ransome R.D."/>
            <person name="Dechmann D.K.N."/>
            <person name="Locatelli A.G."/>
            <person name="Puechmaille S.J."/>
            <person name="Fedrigo O."/>
            <person name="Jarvis E.D."/>
            <person name="Hiller M."/>
            <person name="Vernes S.C."/>
            <person name="Myers E.W."/>
            <person name="Teeling E.C."/>
        </authorList>
    </citation>
    <scope>NUCLEOTIDE SEQUENCE [LARGE SCALE GENOMIC DNA]</scope>
    <source>
        <strain evidence="2">MMyoMyo1</strain>
        <tissue evidence="2">Flight muscle</tissue>
    </source>
</reference>
<evidence type="ECO:0000313" key="2">
    <source>
        <dbReference type="EMBL" id="KAF6273844.1"/>
    </source>
</evidence>
<accession>A0A7J7RCS0</accession>
<comment type="caution">
    <text evidence="2">The sequence shown here is derived from an EMBL/GenBank/DDBJ whole genome shotgun (WGS) entry which is preliminary data.</text>
</comment>
<evidence type="ECO:0000313" key="3">
    <source>
        <dbReference type="Proteomes" id="UP000527355"/>
    </source>
</evidence>
<proteinExistence type="predicted"/>
<sequence length="146" mass="15718">MPAHGEPSKSTSEHCIHPRFLQDVLSTAVSTSPAPHSPGTRAVTRAWVPAGRRQPISASPGSPSWHRHAGTCAGEGLSPLPSTTSFPSKDNSAAAPWRADRGAPGPSSPVVPSVKGWLLRQGRQWLEGHLQKCLKMFFNLLFLRNQ</sequence>
<name>A0A7J7RCS0_MYOMY</name>
<feature type="compositionally biased region" description="Low complexity" evidence="1">
    <location>
        <begin position="77"/>
        <end position="88"/>
    </location>
</feature>
<dbReference type="AlphaFoldDB" id="A0A7J7RCS0"/>
<evidence type="ECO:0000256" key="1">
    <source>
        <dbReference type="SAM" id="MobiDB-lite"/>
    </source>
</evidence>